<organism evidence="1 2">
    <name type="scientific">Paramuricea clavata</name>
    <name type="common">Red gorgonian</name>
    <name type="synonym">Violescent sea-whip</name>
    <dbReference type="NCBI Taxonomy" id="317549"/>
    <lineage>
        <taxon>Eukaryota</taxon>
        <taxon>Metazoa</taxon>
        <taxon>Cnidaria</taxon>
        <taxon>Anthozoa</taxon>
        <taxon>Octocorallia</taxon>
        <taxon>Malacalcyonacea</taxon>
        <taxon>Plexauridae</taxon>
        <taxon>Paramuricea</taxon>
    </lineage>
</organism>
<gene>
    <name evidence="1" type="ORF">PACLA_8A008959</name>
</gene>
<comment type="caution">
    <text evidence="1">The sequence shown here is derived from an EMBL/GenBank/DDBJ whole genome shotgun (WGS) entry which is preliminary data.</text>
</comment>
<dbReference type="Proteomes" id="UP001152795">
    <property type="component" value="Unassembled WGS sequence"/>
</dbReference>
<dbReference type="AlphaFoldDB" id="A0A6S7FQD8"/>
<name>A0A6S7FQD8_PARCT</name>
<keyword evidence="2" id="KW-1185">Reference proteome</keyword>
<reference evidence="1" key="1">
    <citation type="submission" date="2020-04" db="EMBL/GenBank/DDBJ databases">
        <authorList>
            <person name="Alioto T."/>
            <person name="Alioto T."/>
            <person name="Gomez Garrido J."/>
        </authorList>
    </citation>
    <scope>NUCLEOTIDE SEQUENCE</scope>
    <source>
        <strain evidence="1">A484AB</strain>
    </source>
</reference>
<sequence>MSNNKDLTKQKRIRTGHRSYIKKLFATSDELMSADVPDVNKIECMKISLTDRMSTIQGLDDAILLLVEEESIVKEIEEAGKFKEMIQMYLVNINSLLKKLQLTTSQAPVNNDHSLGNTGDSSFTEVTQITT</sequence>
<dbReference type="EMBL" id="CACRXK020000173">
    <property type="protein sequence ID" value="CAB3979173.1"/>
    <property type="molecule type" value="Genomic_DNA"/>
</dbReference>
<proteinExistence type="predicted"/>
<evidence type="ECO:0000313" key="1">
    <source>
        <dbReference type="EMBL" id="CAB3979173.1"/>
    </source>
</evidence>
<accession>A0A6S7FQD8</accession>
<evidence type="ECO:0000313" key="2">
    <source>
        <dbReference type="Proteomes" id="UP001152795"/>
    </source>
</evidence>
<protein>
    <submittedName>
        <fullName evidence="1">Uncharacterized protein</fullName>
    </submittedName>
</protein>